<dbReference type="Gene3D" id="1.25.40.10">
    <property type="entry name" value="Tetratricopeptide repeat domain"/>
    <property type="match status" value="1"/>
</dbReference>
<reference evidence="2 3" key="1">
    <citation type="submission" date="2015-08" db="EMBL/GenBank/DDBJ databases">
        <title>Emmonsia species relationships and genome sequence.</title>
        <authorList>
            <person name="Cuomo C.A."/>
            <person name="Schwartz I.S."/>
            <person name="Kenyon C."/>
            <person name="De Hoog G.S."/>
            <person name="Govender N.P."/>
            <person name="Botha A."/>
            <person name="Moreno L."/>
            <person name="De Vries M."/>
            <person name="Munoz J.F."/>
            <person name="Stielow J.B."/>
        </authorList>
    </citation>
    <scope>NUCLEOTIDE SEQUENCE [LARGE SCALE GENOMIC DNA]</scope>
    <source>
        <strain evidence="2 3">EI222</strain>
    </source>
</reference>
<dbReference type="Pfam" id="PF13374">
    <property type="entry name" value="TPR_10"/>
    <property type="match status" value="1"/>
</dbReference>
<dbReference type="SUPFAM" id="SSF48452">
    <property type="entry name" value="TPR-like"/>
    <property type="match status" value="1"/>
</dbReference>
<accession>A0A1J9PZ41</accession>
<sequence>MSTHNTEQIRSALHILSTAPEDIIRAVRNEVLIVFVDLRKKLQVPREKTIEALDKLLEKKEKIKGLLEMRASKRVNLSNLLQISDFIISLLLSLAIKPTNQLFERCSLTVRVRELSENPINAEKENNGLITKYLQDKGLSNNLTGAIKTSIKIRVAEEWFGGAGVSLLFMNIYTIFRELRYSDLRDVITLLSSPDGMYSSVADLGRSCSNYVEEGQSYYNDIIDPKPSASDEINVPNGTTANSQERMEPAMGHPLRTGSSSTGLFSDLGSFDKTERRGRGGQASKRQRPLSSDSNGHPLQRPPARSHMPFSDFASRDAAASYSMRDSAFVSRDDTQPCTPTGGNGGPLRRAEDANYTGWHRTVMNPSTSTRAEAPYISNCPLPVLLCSLGGSQVLERVLFRELVPQKRWNGSGNVHEILLHDSGLDKTIVDLFSSPARLKQAVESCTQLGLITRCMRNGSPEARELTLSNEARNSLMESSLAACRLVHPSHASEIISLLEKIQGSNLPGYLQMAIVAQRSIALRYLGSPGKSDDVIDDVLEKMSPESKDVRSHCSYGRLLLSQAENALLRNEFKEAAHQLTSWMIRWHPSGLELKVARLKNTALGRVLRYNGDFAAAHRYLKECLKMVNGSARYHIMHHLADVYCELDKAEEAENLVVDEVSRLRADGKQCSKRFRRLVLPLAEAYIKQGRLEAARSVLQEILEIFKLLVGARLDVTDQLGHVRSMISLARVSWLV</sequence>
<evidence type="ECO:0000313" key="2">
    <source>
        <dbReference type="EMBL" id="OJD21601.1"/>
    </source>
</evidence>
<gene>
    <name evidence="2" type="ORF">ACJ73_07057</name>
</gene>
<feature type="region of interest" description="Disordered" evidence="1">
    <location>
        <begin position="325"/>
        <end position="350"/>
    </location>
</feature>
<proteinExistence type="predicted"/>
<name>A0A1J9PZ41_9EURO</name>
<dbReference type="AlphaFoldDB" id="A0A1J9PZ41"/>
<feature type="region of interest" description="Disordered" evidence="1">
    <location>
        <begin position="222"/>
        <end position="310"/>
    </location>
</feature>
<keyword evidence="3" id="KW-1185">Reference proteome</keyword>
<dbReference type="EMBL" id="LGTZ01001353">
    <property type="protein sequence ID" value="OJD21601.1"/>
    <property type="molecule type" value="Genomic_DNA"/>
</dbReference>
<dbReference type="STRING" id="1658174.A0A1J9PZ41"/>
<organism evidence="2 3">
    <name type="scientific">Blastomyces percursus</name>
    <dbReference type="NCBI Taxonomy" id="1658174"/>
    <lineage>
        <taxon>Eukaryota</taxon>
        <taxon>Fungi</taxon>
        <taxon>Dikarya</taxon>
        <taxon>Ascomycota</taxon>
        <taxon>Pezizomycotina</taxon>
        <taxon>Eurotiomycetes</taxon>
        <taxon>Eurotiomycetidae</taxon>
        <taxon>Onygenales</taxon>
        <taxon>Ajellomycetaceae</taxon>
        <taxon>Blastomyces</taxon>
    </lineage>
</organism>
<dbReference type="InterPro" id="IPR011990">
    <property type="entry name" value="TPR-like_helical_dom_sf"/>
</dbReference>
<evidence type="ECO:0000313" key="3">
    <source>
        <dbReference type="Proteomes" id="UP000242791"/>
    </source>
</evidence>
<dbReference type="OrthoDB" id="4523281at2759"/>
<dbReference type="VEuPathDB" id="FungiDB:ACJ73_07057"/>
<protein>
    <submittedName>
        <fullName evidence="2">Uncharacterized protein</fullName>
    </submittedName>
</protein>
<comment type="caution">
    <text evidence="2">The sequence shown here is derived from an EMBL/GenBank/DDBJ whole genome shotgun (WGS) entry which is preliminary data.</text>
</comment>
<dbReference type="Proteomes" id="UP000242791">
    <property type="component" value="Unassembled WGS sequence"/>
</dbReference>
<evidence type="ECO:0000256" key="1">
    <source>
        <dbReference type="SAM" id="MobiDB-lite"/>
    </source>
</evidence>